<proteinExistence type="predicted"/>
<protein>
    <recommendedName>
        <fullName evidence="4">PXPV repeat-containing protein</fullName>
    </recommendedName>
</protein>
<accession>A0A1M5EAA1</accession>
<keyword evidence="1" id="KW-0732">Signal</keyword>
<dbReference type="Pfam" id="PF20125">
    <property type="entry name" value="DUF6515"/>
    <property type="match status" value="2"/>
</dbReference>
<dbReference type="RefSeq" id="WP_073275866.1">
    <property type="nucleotide sequence ID" value="NZ_FQVA01000003.1"/>
</dbReference>
<evidence type="ECO:0000313" key="2">
    <source>
        <dbReference type="EMBL" id="SHF76064.1"/>
    </source>
</evidence>
<dbReference type="OrthoDB" id="196716at2"/>
<evidence type="ECO:0000256" key="1">
    <source>
        <dbReference type="SAM" id="SignalP"/>
    </source>
</evidence>
<organism evidence="2 3">
    <name type="scientific">Microbulbifer donghaiensis</name>
    <dbReference type="NCBI Taxonomy" id="494016"/>
    <lineage>
        <taxon>Bacteria</taxon>
        <taxon>Pseudomonadati</taxon>
        <taxon>Pseudomonadota</taxon>
        <taxon>Gammaproteobacteria</taxon>
        <taxon>Cellvibrionales</taxon>
        <taxon>Microbulbiferaceae</taxon>
        <taxon>Microbulbifer</taxon>
    </lineage>
</organism>
<dbReference type="Proteomes" id="UP000184170">
    <property type="component" value="Unassembled WGS sequence"/>
</dbReference>
<evidence type="ECO:0000313" key="3">
    <source>
        <dbReference type="Proteomes" id="UP000184170"/>
    </source>
</evidence>
<dbReference type="AlphaFoldDB" id="A0A1M5EAA1"/>
<evidence type="ECO:0008006" key="4">
    <source>
        <dbReference type="Google" id="ProtNLM"/>
    </source>
</evidence>
<gene>
    <name evidence="2" type="ORF">SAMN04487965_2634</name>
</gene>
<dbReference type="InterPro" id="IPR045398">
    <property type="entry name" value="DUF6515"/>
</dbReference>
<feature type="chain" id="PRO_5009909787" description="PXPV repeat-containing protein" evidence="1">
    <location>
        <begin position="28"/>
        <end position="222"/>
    </location>
</feature>
<feature type="signal peptide" evidence="1">
    <location>
        <begin position="1"/>
        <end position="27"/>
    </location>
</feature>
<dbReference type="EMBL" id="FQVA01000003">
    <property type="protein sequence ID" value="SHF76064.1"/>
    <property type="molecule type" value="Genomic_DNA"/>
</dbReference>
<keyword evidence="3" id="KW-1185">Reference proteome</keyword>
<reference evidence="3" key="1">
    <citation type="submission" date="2016-11" db="EMBL/GenBank/DDBJ databases">
        <authorList>
            <person name="Varghese N."/>
            <person name="Submissions S."/>
        </authorList>
    </citation>
    <scope>NUCLEOTIDE SEQUENCE [LARGE SCALE GENOMIC DNA]</scope>
    <source>
        <strain evidence="3">CGMCC 1.7063</strain>
    </source>
</reference>
<sequence>MKILKALFGALGLLALAAFAFSPPADAAPRGYERGGHGYHHPYKHWKRHHHRGPRYWGPRVSIGFVAPILPTGYVSVAVGGNPYFYHGGHFYRPAPSGYVVVSAPLGAAVVSLPASAVQVQIGGFTYYQYADAYYQWHPARRAYVVVPPPAGAPVAVPAPAPTAAGPVASGPAGYPPGEVLEELPPGYTAEVINGVQYYRYGNDYFMPTQRDGQEVYVVVRM</sequence>
<dbReference type="STRING" id="494016.SAMN04487965_2634"/>
<name>A0A1M5EAA1_9GAMM</name>